<dbReference type="Proteomes" id="UP001611415">
    <property type="component" value="Unassembled WGS sequence"/>
</dbReference>
<evidence type="ECO:0000313" key="2">
    <source>
        <dbReference type="EMBL" id="MFI2473912.1"/>
    </source>
</evidence>
<sequence length="69" mass="7514">MLRDVSAGQSYTITVDGTPVADLIPHRHHPQDCGPPDRGARGLRRTVTRHPRLGERIGRGGGRLAVRPV</sequence>
<evidence type="ECO:0000256" key="1">
    <source>
        <dbReference type="SAM" id="MobiDB-lite"/>
    </source>
</evidence>
<comment type="caution">
    <text evidence="2">The sequence shown here is derived from an EMBL/GenBank/DDBJ whole genome shotgun (WGS) entry which is preliminary data.</text>
</comment>
<name>A0ABW7WYH6_9NOCA</name>
<protein>
    <submittedName>
        <fullName evidence="2">Uncharacterized protein</fullName>
    </submittedName>
</protein>
<keyword evidence="3" id="KW-1185">Reference proteome</keyword>
<gene>
    <name evidence="2" type="ORF">ACH49W_11090</name>
</gene>
<dbReference type="RefSeq" id="WP_397092521.1">
    <property type="nucleotide sequence ID" value="NZ_JBIRYO010000006.1"/>
</dbReference>
<reference evidence="2 3" key="1">
    <citation type="submission" date="2024-10" db="EMBL/GenBank/DDBJ databases">
        <title>The Natural Products Discovery Center: Release of the First 8490 Sequenced Strains for Exploring Actinobacteria Biosynthetic Diversity.</title>
        <authorList>
            <person name="Kalkreuter E."/>
            <person name="Kautsar S.A."/>
            <person name="Yang D."/>
            <person name="Bader C.D."/>
            <person name="Teijaro C.N."/>
            <person name="Fluegel L."/>
            <person name="Davis C.M."/>
            <person name="Simpson J.R."/>
            <person name="Lauterbach L."/>
            <person name="Steele A.D."/>
            <person name="Gui C."/>
            <person name="Meng S."/>
            <person name="Li G."/>
            <person name="Viehrig K."/>
            <person name="Ye F."/>
            <person name="Su P."/>
            <person name="Kiefer A.F."/>
            <person name="Nichols A."/>
            <person name="Cepeda A.J."/>
            <person name="Yan W."/>
            <person name="Fan B."/>
            <person name="Jiang Y."/>
            <person name="Adhikari A."/>
            <person name="Zheng C.-J."/>
            <person name="Schuster L."/>
            <person name="Cowan T.M."/>
            <person name="Smanski M.J."/>
            <person name="Chevrette M.G."/>
            <person name="De Carvalho L.P.S."/>
            <person name="Shen B."/>
        </authorList>
    </citation>
    <scope>NUCLEOTIDE SEQUENCE [LARGE SCALE GENOMIC DNA]</scope>
    <source>
        <strain evidence="2 3">NPDC019275</strain>
    </source>
</reference>
<accession>A0ABW7WYH6</accession>
<proteinExistence type="predicted"/>
<evidence type="ECO:0000313" key="3">
    <source>
        <dbReference type="Proteomes" id="UP001611415"/>
    </source>
</evidence>
<dbReference type="EMBL" id="JBIRYO010000006">
    <property type="protein sequence ID" value="MFI2473912.1"/>
    <property type="molecule type" value="Genomic_DNA"/>
</dbReference>
<feature type="region of interest" description="Disordered" evidence="1">
    <location>
        <begin position="19"/>
        <end position="42"/>
    </location>
</feature>
<organism evidence="2 3">
    <name type="scientific">Nocardia xishanensis</name>
    <dbReference type="NCBI Taxonomy" id="238964"/>
    <lineage>
        <taxon>Bacteria</taxon>
        <taxon>Bacillati</taxon>
        <taxon>Actinomycetota</taxon>
        <taxon>Actinomycetes</taxon>
        <taxon>Mycobacteriales</taxon>
        <taxon>Nocardiaceae</taxon>
        <taxon>Nocardia</taxon>
    </lineage>
</organism>